<dbReference type="RefSeq" id="WP_248650004.1">
    <property type="nucleotide sequence ID" value="NZ_CP096659.1"/>
</dbReference>
<dbReference type="Proteomes" id="UP000830729">
    <property type="component" value="Chromosome"/>
</dbReference>
<organism evidence="1 2">
    <name type="scientific">Halorussus limi</name>
    <dbReference type="NCBI Taxonomy" id="2938695"/>
    <lineage>
        <taxon>Archaea</taxon>
        <taxon>Methanobacteriati</taxon>
        <taxon>Methanobacteriota</taxon>
        <taxon>Stenosarchaea group</taxon>
        <taxon>Halobacteria</taxon>
        <taxon>Halobacteriales</taxon>
        <taxon>Haladaptataceae</taxon>
        <taxon>Halorussus</taxon>
    </lineage>
</organism>
<dbReference type="InterPro" id="IPR055811">
    <property type="entry name" value="DUF7387"/>
</dbReference>
<gene>
    <name evidence="1" type="ORF">M0R89_15615</name>
</gene>
<evidence type="ECO:0000313" key="2">
    <source>
        <dbReference type="Proteomes" id="UP000830729"/>
    </source>
</evidence>
<dbReference type="Pfam" id="PF24113">
    <property type="entry name" value="DUF7387"/>
    <property type="match status" value="1"/>
</dbReference>
<dbReference type="KEGG" id="halx:M0R89_15615"/>
<protein>
    <recommendedName>
        <fullName evidence="3">HicB family protein</fullName>
    </recommendedName>
</protein>
<name>A0A8U0HTF1_9EURY</name>
<reference evidence="1 2" key="1">
    <citation type="submission" date="2022-04" db="EMBL/GenBank/DDBJ databases">
        <title>Diverse halophilic archaea isolated from saline environments.</title>
        <authorList>
            <person name="Cui H.-L."/>
        </authorList>
    </citation>
    <scope>NUCLEOTIDE SEQUENCE [LARGE SCALE GENOMIC DNA]</scope>
    <source>
        <strain evidence="1 2">XZYJT49</strain>
    </source>
</reference>
<dbReference type="EMBL" id="CP096659">
    <property type="protein sequence ID" value="UPV73954.1"/>
    <property type="molecule type" value="Genomic_DNA"/>
</dbReference>
<dbReference type="GeneID" id="72186656"/>
<proteinExistence type="predicted"/>
<evidence type="ECO:0000313" key="1">
    <source>
        <dbReference type="EMBL" id="UPV73954.1"/>
    </source>
</evidence>
<keyword evidence="2" id="KW-1185">Reference proteome</keyword>
<accession>A0A8U0HTF1</accession>
<sequence length="120" mass="13687">MPTITIEREDDWFVITDEETGVTTQGETKLESLLMLADALAGYEDADEDLLAMALDVFVPEPEAEELVAELRGDEYEPPNVSEEQIRKQRDATLRLAKSYRTTDYSDTDNLEMLYSLFND</sequence>
<evidence type="ECO:0008006" key="3">
    <source>
        <dbReference type="Google" id="ProtNLM"/>
    </source>
</evidence>
<dbReference type="AlphaFoldDB" id="A0A8U0HTF1"/>